<feature type="transmembrane region" description="Helical" evidence="1">
    <location>
        <begin position="7"/>
        <end position="30"/>
    </location>
</feature>
<dbReference type="Proteomes" id="UP000078290">
    <property type="component" value="Unassembled WGS sequence"/>
</dbReference>
<evidence type="ECO:0000313" key="3">
    <source>
        <dbReference type="Proteomes" id="UP000078290"/>
    </source>
</evidence>
<evidence type="ECO:0000256" key="1">
    <source>
        <dbReference type="SAM" id="Phobius"/>
    </source>
</evidence>
<keyword evidence="1" id="KW-0812">Transmembrane</keyword>
<dbReference type="RefSeq" id="WP_064551510.1">
    <property type="nucleotide sequence ID" value="NZ_LXMA01000022.1"/>
</dbReference>
<dbReference type="AlphaFoldDB" id="A0A1B7KSE8"/>
<accession>A0A1B7KSE8</accession>
<protein>
    <submittedName>
        <fullName evidence="2">Uncharacterized protein</fullName>
    </submittedName>
</protein>
<organism evidence="2 3">
    <name type="scientific">Parageobacillus thermoglucosidasius</name>
    <name type="common">Geobacillus thermoglucosidasius</name>
    <dbReference type="NCBI Taxonomy" id="1426"/>
    <lineage>
        <taxon>Bacteria</taxon>
        <taxon>Bacillati</taxon>
        <taxon>Bacillota</taxon>
        <taxon>Bacilli</taxon>
        <taxon>Bacillales</taxon>
        <taxon>Anoxybacillaceae</taxon>
        <taxon>Parageobacillus</taxon>
    </lineage>
</organism>
<gene>
    <name evidence="2" type="ORF">A7K69_19385</name>
</gene>
<keyword evidence="1" id="KW-1133">Transmembrane helix</keyword>
<proteinExistence type="predicted"/>
<sequence length="168" mass="19332">MDKLSKILFGAVITIFIILAIITIGAIYIFQKDGLISDDYSTFPPEAKLITNNQEYILSLEAYTWEVGNSVSGNKMEENISVYALGQKKSPIEVNKKQMAKLQFIKHQEFKLEQIIAYLWRNENQKEKLKVKRNHTFILPNNPGNYVLELNIKSNRGHVQYVGKIIVK</sequence>
<dbReference type="OrthoDB" id="2938139at2"/>
<dbReference type="EMBL" id="LXMA01000022">
    <property type="protein sequence ID" value="OAT73012.1"/>
    <property type="molecule type" value="Genomic_DNA"/>
</dbReference>
<reference evidence="3" key="1">
    <citation type="submission" date="2016-05" db="EMBL/GenBank/DDBJ databases">
        <authorList>
            <person name="Wang W."/>
            <person name="Zhu L."/>
        </authorList>
    </citation>
    <scope>NUCLEOTIDE SEQUENCE [LARGE SCALE GENOMIC DNA]</scope>
    <source>
        <strain evidence="3">W-2</strain>
    </source>
</reference>
<name>A0A1B7KSE8_PARTM</name>
<evidence type="ECO:0000313" key="2">
    <source>
        <dbReference type="EMBL" id="OAT73012.1"/>
    </source>
</evidence>
<keyword evidence="1" id="KW-0472">Membrane</keyword>
<comment type="caution">
    <text evidence="2">The sequence shown here is derived from an EMBL/GenBank/DDBJ whole genome shotgun (WGS) entry which is preliminary data.</text>
</comment>